<feature type="chain" id="PRO_5015773598" evidence="1">
    <location>
        <begin position="23"/>
        <end position="172"/>
    </location>
</feature>
<feature type="signal peptide" evidence="1">
    <location>
        <begin position="1"/>
        <end position="22"/>
    </location>
</feature>
<evidence type="ECO:0000256" key="1">
    <source>
        <dbReference type="SAM" id="SignalP"/>
    </source>
</evidence>
<sequence>MSFTFRTLAATAAIAFALPAFAADIEIADPYARSASPTSKTGAAFMQILNHGEADRLVGVASPAADLVQLHTHIEGEGGVMKMVHVEDGFDLPAESALSLERGGKHVMFMGLTAPLAQGDTVPITLTFEKAGDMTVDVPVDLERQPGAEMDMDMDHDMDHDKAHEDDMGDSE</sequence>
<dbReference type="Pfam" id="PF04314">
    <property type="entry name" value="PCuAC"/>
    <property type="match status" value="1"/>
</dbReference>
<dbReference type="AlphaFoldDB" id="A0A2T7GA43"/>
<dbReference type="Proteomes" id="UP000244446">
    <property type="component" value="Unassembled WGS sequence"/>
</dbReference>
<keyword evidence="3" id="KW-1185">Reference proteome</keyword>
<dbReference type="SUPFAM" id="SSF110087">
    <property type="entry name" value="DR1885-like metal-binding protein"/>
    <property type="match status" value="1"/>
</dbReference>
<proteinExistence type="predicted"/>
<dbReference type="InterPro" id="IPR007410">
    <property type="entry name" value="LpqE-like"/>
</dbReference>
<organism evidence="2 3">
    <name type="scientific">Pelagivirga sediminicola</name>
    <dbReference type="NCBI Taxonomy" id="2170575"/>
    <lineage>
        <taxon>Bacteria</taxon>
        <taxon>Pseudomonadati</taxon>
        <taxon>Pseudomonadota</taxon>
        <taxon>Alphaproteobacteria</taxon>
        <taxon>Rhodobacterales</taxon>
        <taxon>Paracoccaceae</taxon>
        <taxon>Pelagivirga</taxon>
    </lineage>
</organism>
<dbReference type="OrthoDB" id="9796962at2"/>
<dbReference type="EMBL" id="QCYH01000002">
    <property type="protein sequence ID" value="PVA11279.1"/>
    <property type="molecule type" value="Genomic_DNA"/>
</dbReference>
<comment type="caution">
    <text evidence="2">The sequence shown here is derived from an EMBL/GenBank/DDBJ whole genome shotgun (WGS) entry which is preliminary data.</text>
</comment>
<dbReference type="InterPro" id="IPR058248">
    <property type="entry name" value="Lxx211020-like"/>
</dbReference>
<evidence type="ECO:0000313" key="3">
    <source>
        <dbReference type="Proteomes" id="UP000244446"/>
    </source>
</evidence>
<dbReference type="PANTHER" id="PTHR36302">
    <property type="entry name" value="BLR7088 PROTEIN"/>
    <property type="match status" value="1"/>
</dbReference>
<reference evidence="2 3" key="1">
    <citation type="submission" date="2018-04" db="EMBL/GenBank/DDBJ databases">
        <title>Pelagivirga bohaiensis gen. nov., sp. nov., a bacterium isolated from the Bohai Sea.</title>
        <authorList>
            <person name="Ji X."/>
        </authorList>
    </citation>
    <scope>NUCLEOTIDE SEQUENCE [LARGE SCALE GENOMIC DNA]</scope>
    <source>
        <strain evidence="2 3">BH-SD19</strain>
    </source>
</reference>
<keyword evidence="1" id="KW-0732">Signal</keyword>
<accession>A0A2T7GA43</accession>
<protein>
    <submittedName>
        <fullName evidence="2">Copper-binding protein</fullName>
    </submittedName>
</protein>
<dbReference type="RefSeq" id="WP_108691251.1">
    <property type="nucleotide sequence ID" value="NZ_QCYH01000002.1"/>
</dbReference>
<dbReference type="PANTHER" id="PTHR36302:SF1">
    <property type="entry name" value="COPPER CHAPERONE PCU(A)C"/>
    <property type="match status" value="1"/>
</dbReference>
<name>A0A2T7GA43_9RHOB</name>
<gene>
    <name evidence="2" type="ORF">DC366_05935</name>
</gene>
<dbReference type="InterPro" id="IPR036182">
    <property type="entry name" value="PCuAC_sf"/>
</dbReference>
<evidence type="ECO:0000313" key="2">
    <source>
        <dbReference type="EMBL" id="PVA11279.1"/>
    </source>
</evidence>
<dbReference type="Gene3D" id="2.60.40.1890">
    <property type="entry name" value="PCu(A)C copper chaperone"/>
    <property type="match status" value="1"/>
</dbReference>